<gene>
    <name evidence="3" type="ORF">CBR_g49930</name>
</gene>
<dbReference type="Proteomes" id="UP000265515">
    <property type="component" value="Unassembled WGS sequence"/>
</dbReference>
<dbReference type="AlphaFoldDB" id="A0A388JPC0"/>
<dbReference type="STRING" id="69332.A0A388JPC0"/>
<evidence type="ECO:0000256" key="1">
    <source>
        <dbReference type="SAM" id="SignalP"/>
    </source>
</evidence>
<reference evidence="3 4" key="1">
    <citation type="journal article" date="2018" name="Cell">
        <title>The Chara Genome: Secondary Complexity and Implications for Plant Terrestrialization.</title>
        <authorList>
            <person name="Nishiyama T."/>
            <person name="Sakayama H."/>
            <person name="Vries J.D."/>
            <person name="Buschmann H."/>
            <person name="Saint-Marcoux D."/>
            <person name="Ullrich K.K."/>
            <person name="Haas F.B."/>
            <person name="Vanderstraeten L."/>
            <person name="Becker D."/>
            <person name="Lang D."/>
            <person name="Vosolsobe S."/>
            <person name="Rombauts S."/>
            <person name="Wilhelmsson P.K.I."/>
            <person name="Janitza P."/>
            <person name="Kern R."/>
            <person name="Heyl A."/>
            <person name="Rumpler F."/>
            <person name="Villalobos L.I.A.C."/>
            <person name="Clay J.M."/>
            <person name="Skokan R."/>
            <person name="Toyoda A."/>
            <person name="Suzuki Y."/>
            <person name="Kagoshima H."/>
            <person name="Schijlen E."/>
            <person name="Tajeshwar N."/>
            <person name="Catarino B."/>
            <person name="Hetherington A.J."/>
            <person name="Saltykova A."/>
            <person name="Bonnot C."/>
            <person name="Breuninger H."/>
            <person name="Symeonidi A."/>
            <person name="Radhakrishnan G.V."/>
            <person name="Van Nieuwerburgh F."/>
            <person name="Deforce D."/>
            <person name="Chang C."/>
            <person name="Karol K.G."/>
            <person name="Hedrich R."/>
            <person name="Ulvskov P."/>
            <person name="Glockner G."/>
            <person name="Delwiche C.F."/>
            <person name="Petrasek J."/>
            <person name="Van de Peer Y."/>
            <person name="Friml J."/>
            <person name="Beilby M."/>
            <person name="Dolan L."/>
            <person name="Kohara Y."/>
            <person name="Sugano S."/>
            <person name="Fujiyama A."/>
            <person name="Delaux P.-M."/>
            <person name="Quint M."/>
            <person name="TheiBen G."/>
            <person name="Hagemann M."/>
            <person name="Harholt J."/>
            <person name="Dunand C."/>
            <person name="Zachgo S."/>
            <person name="Langdale J."/>
            <person name="Maumus F."/>
            <person name="Straeten D.V.D."/>
            <person name="Gould S.B."/>
            <person name="Rensing S.A."/>
        </authorList>
    </citation>
    <scope>NUCLEOTIDE SEQUENCE [LARGE SCALE GENOMIC DNA]</scope>
    <source>
        <strain evidence="3 4">S276</strain>
    </source>
</reference>
<dbReference type="PANTHER" id="PTHR10900:SF77">
    <property type="entry name" value="FI19380P1"/>
    <property type="match status" value="1"/>
</dbReference>
<keyword evidence="4" id="KW-1185">Reference proteome</keyword>
<dbReference type="EMBL" id="BFEA01000005">
    <property type="protein sequence ID" value="GBG59666.1"/>
    <property type="molecule type" value="Genomic_DNA"/>
</dbReference>
<dbReference type="OrthoDB" id="286301at2759"/>
<dbReference type="SMART" id="SM00554">
    <property type="entry name" value="FAS1"/>
    <property type="match status" value="1"/>
</dbReference>
<feature type="domain" description="FAS1" evidence="2">
    <location>
        <begin position="30"/>
        <end position="174"/>
    </location>
</feature>
<accession>A0A388JPC0</accession>
<dbReference type="PROSITE" id="PS50213">
    <property type="entry name" value="FAS1"/>
    <property type="match status" value="1"/>
</dbReference>
<dbReference type="Pfam" id="PF02469">
    <property type="entry name" value="Fasciclin"/>
    <property type="match status" value="1"/>
</dbReference>
<evidence type="ECO:0000259" key="2">
    <source>
        <dbReference type="PROSITE" id="PS50213"/>
    </source>
</evidence>
<feature type="signal peptide" evidence="1">
    <location>
        <begin position="1"/>
        <end position="26"/>
    </location>
</feature>
<evidence type="ECO:0000313" key="4">
    <source>
        <dbReference type="Proteomes" id="UP000265515"/>
    </source>
</evidence>
<organism evidence="3 4">
    <name type="scientific">Chara braunii</name>
    <name type="common">Braun's stonewort</name>
    <dbReference type="NCBI Taxonomy" id="69332"/>
    <lineage>
        <taxon>Eukaryota</taxon>
        <taxon>Viridiplantae</taxon>
        <taxon>Streptophyta</taxon>
        <taxon>Charophyceae</taxon>
        <taxon>Charales</taxon>
        <taxon>Characeae</taxon>
        <taxon>Chara</taxon>
    </lineage>
</organism>
<feature type="chain" id="PRO_5017180562" description="FAS1 domain-containing protein" evidence="1">
    <location>
        <begin position="27"/>
        <end position="201"/>
    </location>
</feature>
<dbReference type="Gene3D" id="2.30.180.10">
    <property type="entry name" value="FAS1 domain"/>
    <property type="match status" value="1"/>
</dbReference>
<protein>
    <recommendedName>
        <fullName evidence="2">FAS1 domain-containing protein</fullName>
    </recommendedName>
</protein>
<comment type="caution">
    <text evidence="3">The sequence shown here is derived from an EMBL/GenBank/DDBJ whole genome shotgun (WGS) entry which is preliminary data.</text>
</comment>
<dbReference type="InterPro" id="IPR050904">
    <property type="entry name" value="Adhesion/Biosynth-related"/>
</dbReference>
<dbReference type="InterPro" id="IPR000782">
    <property type="entry name" value="FAS1_domain"/>
</dbReference>
<keyword evidence="1" id="KW-0732">Signal</keyword>
<proteinExistence type="predicted"/>
<sequence>MAPLYVRSLAAVFTVMMLVSPFSVRAQLVPGGDLVTSMANYGLTTFVSLLKLAKVDESLKGIAATGPVTVFAPSEAAFAVLSSAYPAQLACVTTGQGIDNYLSQILKYHILPNGNFTASKLTKLTQVSTLIGLPIQLEYTLPSGPLKLDMTAEVVQADAIFAGNGTVHVIDSVLIPETILPALMDQCGGAAPSSVAPVPGL</sequence>
<dbReference type="PANTHER" id="PTHR10900">
    <property type="entry name" value="PERIOSTIN-RELATED"/>
    <property type="match status" value="1"/>
</dbReference>
<dbReference type="SUPFAM" id="SSF82153">
    <property type="entry name" value="FAS1 domain"/>
    <property type="match status" value="1"/>
</dbReference>
<evidence type="ECO:0000313" key="3">
    <source>
        <dbReference type="EMBL" id="GBG59666.1"/>
    </source>
</evidence>
<dbReference type="Gramene" id="GBG59666">
    <property type="protein sequence ID" value="GBG59666"/>
    <property type="gene ID" value="CBR_g49930"/>
</dbReference>
<dbReference type="InterPro" id="IPR036378">
    <property type="entry name" value="FAS1_dom_sf"/>
</dbReference>
<name>A0A388JPC0_CHABU</name>